<protein>
    <recommendedName>
        <fullName evidence="4">Porin family protein</fullName>
    </recommendedName>
</protein>
<name>A0A5B8V904_9BACT</name>
<dbReference type="EMBL" id="CP042435">
    <property type="protein sequence ID" value="QEC66828.1"/>
    <property type="molecule type" value="Genomic_DNA"/>
</dbReference>
<evidence type="ECO:0000313" key="3">
    <source>
        <dbReference type="Proteomes" id="UP000321533"/>
    </source>
</evidence>
<sequence length="189" mass="20636">MRKVILLTSLLMGAIPVFSQITTLSDAELGFGLEAAMPMKGLKETNKTGIGGSIKFAYTIPNTFYLSPTFQAGFLTFSGKPIPSDQTQLLKDTYRPVVIIPVKAGMRYTFAGGIYGEPQLGGSVFLAEDNMGEPDNAIGFTYAMNLGYQTLPGLDVSLRYEASKFVNGDVAMAGVRIAYHFTFRRQEIY</sequence>
<keyword evidence="1" id="KW-0732">Signal</keyword>
<dbReference type="AlphaFoldDB" id="A0A5B8V904"/>
<dbReference type="Proteomes" id="UP000321533">
    <property type="component" value="Chromosome"/>
</dbReference>
<accession>A0A5B8V904</accession>
<organism evidence="2 3">
    <name type="scientific">Panacibacter ginsenosidivorans</name>
    <dbReference type="NCBI Taxonomy" id="1813871"/>
    <lineage>
        <taxon>Bacteria</taxon>
        <taxon>Pseudomonadati</taxon>
        <taxon>Bacteroidota</taxon>
        <taxon>Chitinophagia</taxon>
        <taxon>Chitinophagales</taxon>
        <taxon>Chitinophagaceae</taxon>
        <taxon>Panacibacter</taxon>
    </lineage>
</organism>
<feature type="signal peptide" evidence="1">
    <location>
        <begin position="1"/>
        <end position="19"/>
    </location>
</feature>
<dbReference type="OrthoDB" id="657299at2"/>
<dbReference type="RefSeq" id="WP_147188628.1">
    <property type="nucleotide sequence ID" value="NZ_CP042435.1"/>
</dbReference>
<gene>
    <name evidence="2" type="ORF">FRZ67_05735</name>
</gene>
<feature type="chain" id="PRO_5023087642" description="Porin family protein" evidence="1">
    <location>
        <begin position="20"/>
        <end position="189"/>
    </location>
</feature>
<keyword evidence="3" id="KW-1185">Reference proteome</keyword>
<dbReference type="KEGG" id="pgin:FRZ67_05735"/>
<proteinExistence type="predicted"/>
<evidence type="ECO:0000256" key="1">
    <source>
        <dbReference type="SAM" id="SignalP"/>
    </source>
</evidence>
<evidence type="ECO:0000313" key="2">
    <source>
        <dbReference type="EMBL" id="QEC66828.1"/>
    </source>
</evidence>
<evidence type="ECO:0008006" key="4">
    <source>
        <dbReference type="Google" id="ProtNLM"/>
    </source>
</evidence>
<reference evidence="2 3" key="1">
    <citation type="journal article" date="2016" name="Int. J. Syst. Evol. Microbiol.">
        <title>Panacibacter ginsenosidivorans gen. nov., sp. nov., with ginsenoside converting activity isolated from soil of a ginseng field.</title>
        <authorList>
            <person name="Siddiqi M.Z."/>
            <person name="Muhammad Shafi S."/>
            <person name="Choi K.D."/>
            <person name="Im W.T."/>
        </authorList>
    </citation>
    <scope>NUCLEOTIDE SEQUENCE [LARGE SCALE GENOMIC DNA]</scope>
    <source>
        <strain evidence="2 3">Gsoil1550</strain>
    </source>
</reference>